<dbReference type="OrthoDB" id="10037099at2759"/>
<gene>
    <name evidence="3" type="ORF">EDS130_LOCUS2652</name>
</gene>
<sequence length="253" mass="29683">MEKMESVPTISRIVIEPEVTISSDLNDKEKFVQRFKPSILKQNTQSNGQKQTPVQFDVERPLHANDIKEHRLWALGSLILCFFLIGPIIAFYHTRRIRQMKAKNELVRAKSLSERVNSILIISNFIGVFIWVVLLFVIGDHQWRRSSAPTPSKSPKPPPKRSRTSSPKKLLEHTDSKIQHVRPRRQPRIHRQVIVLPTPEPIYRQIRHRLPTPERQVIRRTFLQRANGDIIVQQERHRKKTRSRTTTYPIVTK</sequence>
<accession>A0A813PNG0</accession>
<keyword evidence="2" id="KW-1133">Transmembrane helix</keyword>
<organism evidence="3 4">
    <name type="scientific">Adineta ricciae</name>
    <name type="common">Rotifer</name>
    <dbReference type="NCBI Taxonomy" id="249248"/>
    <lineage>
        <taxon>Eukaryota</taxon>
        <taxon>Metazoa</taxon>
        <taxon>Spiralia</taxon>
        <taxon>Gnathifera</taxon>
        <taxon>Rotifera</taxon>
        <taxon>Eurotatoria</taxon>
        <taxon>Bdelloidea</taxon>
        <taxon>Adinetida</taxon>
        <taxon>Adinetidae</taxon>
        <taxon>Adineta</taxon>
    </lineage>
</organism>
<evidence type="ECO:0000313" key="4">
    <source>
        <dbReference type="Proteomes" id="UP000663852"/>
    </source>
</evidence>
<keyword evidence="2" id="KW-0812">Transmembrane</keyword>
<evidence type="ECO:0000313" key="3">
    <source>
        <dbReference type="EMBL" id="CAF0758026.1"/>
    </source>
</evidence>
<comment type="caution">
    <text evidence="3">The sequence shown here is derived from an EMBL/GenBank/DDBJ whole genome shotgun (WGS) entry which is preliminary data.</text>
</comment>
<evidence type="ECO:0000256" key="2">
    <source>
        <dbReference type="SAM" id="Phobius"/>
    </source>
</evidence>
<evidence type="ECO:0000256" key="1">
    <source>
        <dbReference type="SAM" id="MobiDB-lite"/>
    </source>
</evidence>
<protein>
    <submittedName>
        <fullName evidence="3">Uncharacterized protein</fullName>
    </submittedName>
</protein>
<keyword evidence="2" id="KW-0472">Membrane</keyword>
<name>A0A813PNG0_ADIRI</name>
<feature type="transmembrane region" description="Helical" evidence="2">
    <location>
        <begin position="72"/>
        <end position="94"/>
    </location>
</feature>
<reference evidence="3" key="1">
    <citation type="submission" date="2021-02" db="EMBL/GenBank/DDBJ databases">
        <authorList>
            <person name="Nowell W R."/>
        </authorList>
    </citation>
    <scope>NUCLEOTIDE SEQUENCE</scope>
</reference>
<feature type="compositionally biased region" description="Basic and acidic residues" evidence="1">
    <location>
        <begin position="169"/>
        <end position="178"/>
    </location>
</feature>
<proteinExistence type="predicted"/>
<feature type="region of interest" description="Disordered" evidence="1">
    <location>
        <begin position="144"/>
        <end position="184"/>
    </location>
</feature>
<dbReference type="Proteomes" id="UP000663852">
    <property type="component" value="Unassembled WGS sequence"/>
</dbReference>
<dbReference type="AlphaFoldDB" id="A0A813PNG0"/>
<feature type="transmembrane region" description="Helical" evidence="2">
    <location>
        <begin position="115"/>
        <end position="138"/>
    </location>
</feature>
<dbReference type="EMBL" id="CAJNOJ010000006">
    <property type="protein sequence ID" value="CAF0758026.1"/>
    <property type="molecule type" value="Genomic_DNA"/>
</dbReference>